<evidence type="ECO:0000313" key="2">
    <source>
        <dbReference type="Proteomes" id="UP000464715"/>
    </source>
</evidence>
<reference evidence="1 2" key="1">
    <citation type="submission" date="2020-02" db="EMBL/GenBank/DDBJ databases">
        <title>Complete genome sequence of Blautia producta JCM 1471(T).</title>
        <authorList>
            <person name="Tourlousse D.M."/>
            <person name="Sakamoto M."/>
            <person name="Miura T."/>
            <person name="Narita K."/>
            <person name="Ohashi A."/>
            <person name="Uchino Y."/>
            <person name="Yamazoe A."/>
            <person name="Kameyama K."/>
            <person name="Terauchi J."/>
            <person name="Ohkuma M."/>
            <person name="Kawasaki H."/>
            <person name="Sekiguchi Y."/>
        </authorList>
    </citation>
    <scope>NUCLEOTIDE SEQUENCE [LARGE SCALE GENOMIC DNA]</scope>
    <source>
        <strain evidence="1 2">JCM 1471</strain>
    </source>
</reference>
<evidence type="ECO:0000313" key="1">
    <source>
        <dbReference type="EMBL" id="QIB56157.1"/>
    </source>
</evidence>
<keyword evidence="2" id="KW-1185">Reference proteome</keyword>
<sequence length="51" mass="5816">MIELQGQETDSSPVDEKIPVSEHGSTSFLFFYSDDILSWETAKFERMAGRC</sequence>
<proteinExistence type="predicted"/>
<accession>A0ABX6JD60</accession>
<name>A0ABX6JD60_9FIRM</name>
<dbReference type="Proteomes" id="UP000464715">
    <property type="component" value="Chromosome"/>
</dbReference>
<dbReference type="EMBL" id="CP048626">
    <property type="protein sequence ID" value="QIB56157.1"/>
    <property type="molecule type" value="Genomic_DNA"/>
</dbReference>
<gene>
    <name evidence="1" type="ORF">GXM18_15560</name>
</gene>
<organism evidence="1 2">
    <name type="scientific">Blautia producta ATCC 27340 = DSM 2950</name>
    <dbReference type="NCBI Taxonomy" id="1121114"/>
    <lineage>
        <taxon>Bacteria</taxon>
        <taxon>Bacillati</taxon>
        <taxon>Bacillota</taxon>
        <taxon>Clostridia</taxon>
        <taxon>Lachnospirales</taxon>
        <taxon>Lachnospiraceae</taxon>
        <taxon>Blautia</taxon>
    </lineage>
</organism>
<protein>
    <submittedName>
        <fullName evidence="1">Uncharacterized protein</fullName>
    </submittedName>
</protein>